<dbReference type="Proteomes" id="UP000006002">
    <property type="component" value="Unassembled WGS sequence"/>
</dbReference>
<evidence type="ECO:0000313" key="2">
    <source>
        <dbReference type="EMBL" id="EDM87704.1"/>
    </source>
</evidence>
<proteinExistence type="predicted"/>
<organism evidence="2 3">
    <name type="scientific">Blautia obeum ATCC 29174</name>
    <dbReference type="NCBI Taxonomy" id="411459"/>
    <lineage>
        <taxon>Bacteria</taxon>
        <taxon>Bacillati</taxon>
        <taxon>Bacillota</taxon>
        <taxon>Clostridia</taxon>
        <taxon>Lachnospirales</taxon>
        <taxon>Lachnospiraceae</taxon>
        <taxon>Blautia</taxon>
    </lineage>
</organism>
<accession>A5ZSA7</accession>
<protein>
    <submittedName>
        <fullName evidence="2">Uncharacterized protein</fullName>
    </submittedName>
</protein>
<feature type="transmembrane region" description="Helical" evidence="1">
    <location>
        <begin position="97"/>
        <end position="116"/>
    </location>
</feature>
<reference evidence="2 3" key="1">
    <citation type="submission" date="2007-03" db="EMBL/GenBank/DDBJ databases">
        <authorList>
            <person name="Fulton L."/>
            <person name="Clifton S."/>
            <person name="Fulton B."/>
            <person name="Xu J."/>
            <person name="Minx P."/>
            <person name="Pepin K.H."/>
            <person name="Johnson M."/>
            <person name="Thiruvilangam P."/>
            <person name="Bhonagiri V."/>
            <person name="Nash W.E."/>
            <person name="Mardis E.R."/>
            <person name="Wilson R.K."/>
        </authorList>
    </citation>
    <scope>NUCLEOTIDE SEQUENCE [LARGE SCALE GENOMIC DNA]</scope>
    <source>
        <strain evidence="2 3">ATCC 29174</strain>
    </source>
</reference>
<name>A5ZSA7_9FIRM</name>
<dbReference type="HOGENOM" id="CLU_1615816_0_0_9"/>
<evidence type="ECO:0000313" key="3">
    <source>
        <dbReference type="Proteomes" id="UP000006002"/>
    </source>
</evidence>
<comment type="caution">
    <text evidence="2">The sequence shown here is derived from an EMBL/GenBank/DDBJ whole genome shotgun (WGS) entry which is preliminary data.</text>
</comment>
<evidence type="ECO:0000256" key="1">
    <source>
        <dbReference type="SAM" id="Phobius"/>
    </source>
</evidence>
<keyword evidence="1" id="KW-1133">Transmembrane helix</keyword>
<reference evidence="2 3" key="2">
    <citation type="submission" date="2007-04" db="EMBL/GenBank/DDBJ databases">
        <title>Draft genome sequence of Ruminococcus obeum (ATCC 29174).</title>
        <authorList>
            <person name="Sudarsanam P."/>
            <person name="Ley R."/>
            <person name="Guruge J."/>
            <person name="Turnbaugh P.J."/>
            <person name="Mahowald M."/>
            <person name="Liep D."/>
            <person name="Gordon J."/>
        </authorList>
    </citation>
    <scope>NUCLEOTIDE SEQUENCE [LARGE SCALE GENOMIC DNA]</scope>
    <source>
        <strain evidence="2 3">ATCC 29174</strain>
    </source>
</reference>
<keyword evidence="1" id="KW-0472">Membrane</keyword>
<dbReference type="EMBL" id="AAVO02000006">
    <property type="protein sequence ID" value="EDM87704.1"/>
    <property type="molecule type" value="Genomic_DNA"/>
</dbReference>
<feature type="transmembrane region" description="Helical" evidence="1">
    <location>
        <begin position="63"/>
        <end position="85"/>
    </location>
</feature>
<gene>
    <name evidence="2" type="ORF">RUMOBE_01885</name>
</gene>
<sequence>MVFGAFIDKTLFVCIETFGLLEEEFSMTDIKPFYITILLQAINNMYDAGCSIAKKKQVFQVNLLQGITFWLALIDLISAVCFLGNPQLQSVASRKGVILLSCIFVGFILLLLYREIFVHLSIIYRREKYSAGSSVRNVIEPKDLGMQSDCDDACNWDDKENNYD</sequence>
<dbReference type="AlphaFoldDB" id="A5ZSA7"/>
<keyword evidence="1" id="KW-0812">Transmembrane</keyword>